<feature type="signal peptide" evidence="1">
    <location>
        <begin position="1"/>
        <end position="24"/>
    </location>
</feature>
<evidence type="ECO:0000313" key="3">
    <source>
        <dbReference type="Proteomes" id="UP001041814"/>
    </source>
</evidence>
<evidence type="ECO:0000256" key="1">
    <source>
        <dbReference type="SAM" id="SignalP"/>
    </source>
</evidence>
<keyword evidence="1" id="KW-0732">Signal</keyword>
<sequence length="433" mass="47724">MSRNRLHHALACAALAAAAAPALALDLSWSGFGTLGWAQSSRGWVYERSVDDGGSVDRDSVLGLQLDASLAPKWSATLQLKAAQSLEKDSRWDLTPTWAFLAWRPDDDWLLRAGRMRVPLYLHSEILDVGATHDLARLPTEMYSIVPSNEFDGVSTTRTWSLGADELSLDAYAGRMSTTARFWSRDGLPGFVEPGAVFVDIDTHMQGVVLALRQPGGLWRAGLHRVRTSQTDGKKVPVTLPYVSLGEGLPGFYKVDDSVPYGPDVRTVSTITNWVFTLGLEQRLGGHWRVAAEYARDLQRDTELGSNTSGGYVALFREFGAVTPYLSLARLRSTKGTRDWYRKLTAHPLPATVPGAAQLNAAQRLMAEGIWAADQRSVALGASWALDARSKLKFEWKRTHVGDLSRLIETPPGSDTIHDTHLDLWSLNYSFSF</sequence>
<reference evidence="2" key="1">
    <citation type="submission" date="2017-08" db="EMBL/GenBank/DDBJ databases">
        <authorList>
            <person name="Imhoff J.F."/>
            <person name="Rahn T."/>
            <person name="Kuenzel S."/>
            <person name="Neulinger S.C."/>
        </authorList>
    </citation>
    <scope>NUCLEOTIDE SEQUENCE</scope>
    <source>
        <strain evidence="2">IM 151</strain>
    </source>
</reference>
<keyword evidence="3" id="KW-1185">Reference proteome</keyword>
<proteinExistence type="predicted"/>
<reference evidence="2" key="2">
    <citation type="journal article" date="2020" name="Microorganisms">
        <title>Osmotic Adaptation and Compatible Solute Biosynthesis of Phototrophic Bacteria as Revealed from Genome Analyses.</title>
        <authorList>
            <person name="Imhoff J.F."/>
            <person name="Rahn T."/>
            <person name="Kunzel S."/>
            <person name="Keller A."/>
            <person name="Neulinger S.C."/>
        </authorList>
    </citation>
    <scope>NUCLEOTIDE SEQUENCE</scope>
    <source>
        <strain evidence="2">IM 151</strain>
    </source>
</reference>
<accession>A0ABS1DZ56</accession>
<gene>
    <name evidence="2" type="ORF">CKO43_14570</name>
</gene>
<feature type="chain" id="PRO_5046737584" evidence="1">
    <location>
        <begin position="25"/>
        <end position="433"/>
    </location>
</feature>
<dbReference type="EMBL" id="NRRU01000052">
    <property type="protein sequence ID" value="MBK1714000.1"/>
    <property type="molecule type" value="Genomic_DNA"/>
</dbReference>
<dbReference type="Proteomes" id="UP001041814">
    <property type="component" value="Unassembled WGS sequence"/>
</dbReference>
<organism evidence="2 3">
    <name type="scientific">Rubrivivax gelatinosus</name>
    <name type="common">Rhodocyclus gelatinosus</name>
    <name type="synonym">Rhodopseudomonas gelatinosa</name>
    <dbReference type="NCBI Taxonomy" id="28068"/>
    <lineage>
        <taxon>Bacteria</taxon>
        <taxon>Pseudomonadati</taxon>
        <taxon>Pseudomonadota</taxon>
        <taxon>Betaproteobacteria</taxon>
        <taxon>Burkholderiales</taxon>
        <taxon>Sphaerotilaceae</taxon>
        <taxon>Rubrivivax</taxon>
    </lineage>
</organism>
<protein>
    <submittedName>
        <fullName evidence="2">Uncharacterized protein</fullName>
    </submittedName>
</protein>
<dbReference type="RefSeq" id="WP_200379092.1">
    <property type="nucleotide sequence ID" value="NZ_NRRU01000052.1"/>
</dbReference>
<comment type="caution">
    <text evidence="2">The sequence shown here is derived from an EMBL/GenBank/DDBJ whole genome shotgun (WGS) entry which is preliminary data.</text>
</comment>
<dbReference type="SUPFAM" id="SSF56935">
    <property type="entry name" value="Porins"/>
    <property type="match status" value="1"/>
</dbReference>
<name>A0ABS1DZ56_RUBGE</name>
<evidence type="ECO:0000313" key="2">
    <source>
        <dbReference type="EMBL" id="MBK1714000.1"/>
    </source>
</evidence>